<organism evidence="1 2">
    <name type="scientific">Rhizobium daejeonense</name>
    <dbReference type="NCBI Taxonomy" id="240521"/>
    <lineage>
        <taxon>Bacteria</taxon>
        <taxon>Pseudomonadati</taxon>
        <taxon>Pseudomonadota</taxon>
        <taxon>Alphaproteobacteria</taxon>
        <taxon>Hyphomicrobiales</taxon>
        <taxon>Rhizobiaceae</taxon>
        <taxon>Rhizobium/Agrobacterium group</taxon>
        <taxon>Rhizobium</taxon>
    </lineage>
</organism>
<protein>
    <submittedName>
        <fullName evidence="1">Carbon monoxide dehydrogenase subunit G</fullName>
    </submittedName>
</protein>
<sequence>MDMNGTERIEAPVETVWRALNDADILRQAIPGCEELEKTSDTDLIAKVVLKIGPIKAKFEGAVELQNLNPPRSYTISGEGKGGIAGFAKGGADVSLEADGPDATILSYAVKAEVGGKIAQLGSRLIDSTAKKLAGQFFSKFAELVTAAPDEAVSASA</sequence>
<gene>
    <name evidence="1" type="ORF">G6N76_15105</name>
</gene>
<accession>A0A6M1SE20</accession>
<dbReference type="Pfam" id="PF06240">
    <property type="entry name" value="COXG"/>
    <property type="match status" value="1"/>
</dbReference>
<proteinExistence type="predicted"/>
<dbReference type="CDD" id="cd05018">
    <property type="entry name" value="CoxG"/>
    <property type="match status" value="1"/>
</dbReference>
<reference evidence="1 2" key="1">
    <citation type="submission" date="2020-02" db="EMBL/GenBank/DDBJ databases">
        <title>Genome sequence of the type strain CCBAU10050 of Rhizobium daejeonense.</title>
        <authorList>
            <person name="Gao J."/>
            <person name="Sun J."/>
        </authorList>
    </citation>
    <scope>NUCLEOTIDE SEQUENCE [LARGE SCALE GENOMIC DNA]</scope>
    <source>
        <strain evidence="1 2">CCBAU10050</strain>
    </source>
</reference>
<comment type="caution">
    <text evidence="1">The sequence shown here is derived from an EMBL/GenBank/DDBJ whole genome shotgun (WGS) entry which is preliminary data.</text>
</comment>
<keyword evidence="2" id="KW-1185">Reference proteome</keyword>
<dbReference type="AlphaFoldDB" id="A0A6M1SE20"/>
<evidence type="ECO:0000313" key="1">
    <source>
        <dbReference type="EMBL" id="NGO64996.1"/>
    </source>
</evidence>
<evidence type="ECO:0000313" key="2">
    <source>
        <dbReference type="Proteomes" id="UP000477849"/>
    </source>
</evidence>
<dbReference type="RefSeq" id="WP_163902746.1">
    <property type="nucleotide sequence ID" value="NZ_CP048427.1"/>
</dbReference>
<dbReference type="PANTHER" id="PTHR38588">
    <property type="entry name" value="BLL0334 PROTEIN"/>
    <property type="match status" value="1"/>
</dbReference>
<dbReference type="Proteomes" id="UP000477849">
    <property type="component" value="Unassembled WGS sequence"/>
</dbReference>
<dbReference type="EMBL" id="JAAKZH010000004">
    <property type="protein sequence ID" value="NGO64996.1"/>
    <property type="molecule type" value="Genomic_DNA"/>
</dbReference>
<dbReference type="SUPFAM" id="SSF55961">
    <property type="entry name" value="Bet v1-like"/>
    <property type="match status" value="1"/>
</dbReference>
<dbReference type="InterPro" id="IPR010419">
    <property type="entry name" value="CO_DH_gsu"/>
</dbReference>
<dbReference type="PANTHER" id="PTHR38588:SF1">
    <property type="entry name" value="BLL0334 PROTEIN"/>
    <property type="match status" value="1"/>
</dbReference>
<dbReference type="InterPro" id="IPR023393">
    <property type="entry name" value="START-like_dom_sf"/>
</dbReference>
<dbReference type="Gene3D" id="3.30.530.20">
    <property type="match status" value="1"/>
</dbReference>
<name>A0A6M1SE20_9HYPH</name>